<dbReference type="RefSeq" id="WP_184242443.1">
    <property type="nucleotide sequence ID" value="NZ_JACHLR010000002.1"/>
</dbReference>
<dbReference type="AlphaFoldDB" id="A0A7W7K7T1"/>
<evidence type="ECO:0000259" key="1">
    <source>
        <dbReference type="SMART" id="SM00470"/>
    </source>
</evidence>
<dbReference type="InterPro" id="IPR036086">
    <property type="entry name" value="ParB/Sulfiredoxin_sf"/>
</dbReference>
<feature type="domain" description="ParB-like N-terminal" evidence="1">
    <location>
        <begin position="7"/>
        <end position="97"/>
    </location>
</feature>
<dbReference type="EMBL" id="JACHLR010000002">
    <property type="protein sequence ID" value="MBB4857173.1"/>
    <property type="molecule type" value="Genomic_DNA"/>
</dbReference>
<accession>A0A7W7K7T1</accession>
<evidence type="ECO:0000313" key="3">
    <source>
        <dbReference type="Proteomes" id="UP000555448"/>
    </source>
</evidence>
<organism evidence="2 3">
    <name type="scientific">Novosphingobium chloroacetimidivorans</name>
    <dbReference type="NCBI Taxonomy" id="1428314"/>
    <lineage>
        <taxon>Bacteria</taxon>
        <taxon>Pseudomonadati</taxon>
        <taxon>Pseudomonadota</taxon>
        <taxon>Alphaproteobacteria</taxon>
        <taxon>Sphingomonadales</taxon>
        <taxon>Sphingomonadaceae</taxon>
        <taxon>Novosphingobium</taxon>
    </lineage>
</organism>
<dbReference type="Proteomes" id="UP000555448">
    <property type="component" value="Unassembled WGS sequence"/>
</dbReference>
<evidence type="ECO:0000313" key="2">
    <source>
        <dbReference type="EMBL" id="MBB4857173.1"/>
    </source>
</evidence>
<keyword evidence="3" id="KW-1185">Reference proteome</keyword>
<dbReference type="InterPro" id="IPR003115">
    <property type="entry name" value="ParB_N"/>
</dbReference>
<reference evidence="2 3" key="1">
    <citation type="submission" date="2020-08" db="EMBL/GenBank/DDBJ databases">
        <title>Functional genomics of gut bacteria from endangered species of beetles.</title>
        <authorList>
            <person name="Carlos-Shanley C."/>
        </authorList>
    </citation>
    <scope>NUCLEOTIDE SEQUENCE [LARGE SCALE GENOMIC DNA]</scope>
    <source>
        <strain evidence="2 3">S00245</strain>
    </source>
</reference>
<gene>
    <name evidence="2" type="ORF">HNO88_000480</name>
</gene>
<dbReference type="SUPFAM" id="SSF110849">
    <property type="entry name" value="ParB/Sulfiredoxin"/>
    <property type="match status" value="1"/>
</dbReference>
<sequence length="350" mass="38249">MDAPTITSLPISLIRQDGEMQPRDHINRDVYRGYAEAMIEGAEMPPVTVFFDGTTNWLADGFHRLQAHHVLGREEILAEVHQGDRRAAILHSVGANASHGYQRTDDDKRRAIVTLLNDPEWREWSDRQIARQCRVSHTFVAKWRPTGVTGGDASEVRTFIDKHGNASHMRVGAIGKTKKDLPLIAGKRAERRPRPDEAGLQSTVGVAQAAMITGLSDRNVKSLARDGKINGAEKDGGSWYFPAATLVALVQEGAATSEQVPADEPEPAYDHEAGELRLAIVDTLDAIARWPSVEVALAAWDASIGAAPDDAVIIKAAEWVGGFAAHWPAVSAQRAHRIEQALQETERHVA</sequence>
<proteinExistence type="predicted"/>
<protein>
    <recommendedName>
        <fullName evidence="1">ParB-like N-terminal domain-containing protein</fullName>
    </recommendedName>
</protein>
<name>A0A7W7K7T1_9SPHN</name>
<dbReference type="SMART" id="SM00470">
    <property type="entry name" value="ParB"/>
    <property type="match status" value="1"/>
</dbReference>
<comment type="caution">
    <text evidence="2">The sequence shown here is derived from an EMBL/GenBank/DDBJ whole genome shotgun (WGS) entry which is preliminary data.</text>
</comment>